<evidence type="ECO:0000313" key="3">
    <source>
        <dbReference type="WBParaSite" id="ALUE_0001024901-mRNA-1"/>
    </source>
</evidence>
<feature type="compositionally biased region" description="Polar residues" evidence="1">
    <location>
        <begin position="321"/>
        <end position="331"/>
    </location>
</feature>
<dbReference type="AlphaFoldDB" id="A0A0M3I1P6"/>
<feature type="compositionally biased region" description="Basic and acidic residues" evidence="1">
    <location>
        <begin position="74"/>
        <end position="106"/>
    </location>
</feature>
<feature type="region of interest" description="Disordered" evidence="1">
    <location>
        <begin position="321"/>
        <end position="356"/>
    </location>
</feature>
<feature type="compositionally biased region" description="Basic residues" evidence="1">
    <location>
        <begin position="188"/>
        <end position="197"/>
    </location>
</feature>
<organism evidence="2 3">
    <name type="scientific">Ascaris lumbricoides</name>
    <name type="common">Giant roundworm</name>
    <dbReference type="NCBI Taxonomy" id="6252"/>
    <lineage>
        <taxon>Eukaryota</taxon>
        <taxon>Metazoa</taxon>
        <taxon>Ecdysozoa</taxon>
        <taxon>Nematoda</taxon>
        <taxon>Chromadorea</taxon>
        <taxon>Rhabditida</taxon>
        <taxon>Spirurina</taxon>
        <taxon>Ascaridomorpha</taxon>
        <taxon>Ascaridoidea</taxon>
        <taxon>Ascarididae</taxon>
        <taxon>Ascaris</taxon>
    </lineage>
</organism>
<feature type="compositionally biased region" description="Polar residues" evidence="1">
    <location>
        <begin position="432"/>
        <end position="446"/>
    </location>
</feature>
<feature type="region of interest" description="Disordered" evidence="1">
    <location>
        <begin position="420"/>
        <end position="446"/>
    </location>
</feature>
<evidence type="ECO:0000256" key="1">
    <source>
        <dbReference type="SAM" id="MobiDB-lite"/>
    </source>
</evidence>
<feature type="compositionally biased region" description="Basic and acidic residues" evidence="1">
    <location>
        <begin position="399"/>
        <end position="409"/>
    </location>
</feature>
<feature type="compositionally biased region" description="Basic and acidic residues" evidence="1">
    <location>
        <begin position="336"/>
        <end position="351"/>
    </location>
</feature>
<feature type="compositionally biased region" description="Polar residues" evidence="1">
    <location>
        <begin position="44"/>
        <end position="53"/>
    </location>
</feature>
<evidence type="ECO:0000313" key="2">
    <source>
        <dbReference type="Proteomes" id="UP000036681"/>
    </source>
</evidence>
<dbReference type="Proteomes" id="UP000036681">
    <property type="component" value="Unplaced"/>
</dbReference>
<dbReference type="WBParaSite" id="ALUE_0001024901-mRNA-1">
    <property type="protein sequence ID" value="ALUE_0001024901-mRNA-1"/>
    <property type="gene ID" value="ALUE_0001024901"/>
</dbReference>
<name>A0A0M3I1P6_ASCLU</name>
<proteinExistence type="predicted"/>
<feature type="region of interest" description="Disordered" evidence="1">
    <location>
        <begin position="188"/>
        <end position="212"/>
    </location>
</feature>
<feature type="region of interest" description="Disordered" evidence="1">
    <location>
        <begin position="44"/>
        <end position="145"/>
    </location>
</feature>
<accession>A0A0M3I1P6</accession>
<feature type="region of interest" description="Disordered" evidence="1">
    <location>
        <begin position="392"/>
        <end position="411"/>
    </location>
</feature>
<reference evidence="3" key="1">
    <citation type="submission" date="2017-02" db="UniProtKB">
        <authorList>
            <consortium name="WormBaseParasite"/>
        </authorList>
    </citation>
    <scope>IDENTIFICATION</scope>
</reference>
<sequence>MFIIGVVTEVDIANRRTSIDRLSIPSSPRLIDQEENEKKFLNGECSTTESQGEAQKLVSVRDEASRSNPVEEGCDTRRKDIGRRKSTESRELSGECNERSLSRDLPETLLSGRSPRKRTRSIILSRYDDDEKQLPGNGKRSNDGRSLDRCLAIAHKTDTSAQWTLMNSVPGTFKEFSLPREWLRRIPKSQVKTRHVKSNSSSPNSKDRESGHNVILSTRSVITDERLNFNRSDEKITCASFSEKKSMDHSINKESTNERPKDRIATAEASINKEGEYGQVRLGRRPTRVPAALSEYDLGRHPLLPQISRSATMLKGNFGVSSKRLSTSSEGNPGKVRRDDDSGSRQFEVRRSAVNNPTGSVRRTVLVDAGIPRKKPSLAIAIAKTRATKGINANSTRRRGSEGRREHAKAGFYRQLLKSADIGRLNAKKRNSISLKKSNNNRNAQP</sequence>
<protein>
    <submittedName>
        <fullName evidence="3">Uncharacterized protein</fullName>
    </submittedName>
</protein>
<keyword evidence="2" id="KW-1185">Reference proteome</keyword>